<evidence type="ECO:0000256" key="1">
    <source>
        <dbReference type="SAM" id="SignalP"/>
    </source>
</evidence>
<reference evidence="2 3" key="1">
    <citation type="journal article" date="2023" name="Ecotoxicol. Environ. Saf.">
        <title>Mercury remediation potential of mercury-resistant strain Rheinheimera metallidurans sp. nov. isolated from a municipal waste dumping site.</title>
        <authorList>
            <person name="Yadav V."/>
            <person name="Manjhi A."/>
            <person name="Vadakedath N."/>
        </authorList>
    </citation>
    <scope>NUCLEOTIDE SEQUENCE [LARGE SCALE GENOMIC DNA]</scope>
    <source>
        <strain evidence="2 3">E-49</strain>
    </source>
</reference>
<dbReference type="RefSeq" id="WP_335737613.1">
    <property type="nucleotide sequence ID" value="NZ_JALAAR010000021.1"/>
</dbReference>
<keyword evidence="3" id="KW-1185">Reference proteome</keyword>
<dbReference type="InterPro" id="IPR022061">
    <property type="entry name" value="DUF3617"/>
</dbReference>
<accession>A0ABU8CB49</accession>
<evidence type="ECO:0000313" key="2">
    <source>
        <dbReference type="EMBL" id="MEH8019215.1"/>
    </source>
</evidence>
<gene>
    <name evidence="2" type="ORF">MN202_18410</name>
</gene>
<sequence length="169" mass="18487">MKTGLMVFMLSVSTGSLAGPQLQMEPGKWQHSFTLQSSNGELERAMAQMQQQLASMPAQQRQMMEAMMKSQGMAVNLQNGSVEVCLTAADIAAGKLPQQDGCQQQVTQKDGGYHISFQCDTKPQSKGSGEFRLLSPKAYQGTLQVETEIEGKPQQLLMQQQGKWLGACQ</sequence>
<keyword evidence="1" id="KW-0732">Signal</keyword>
<evidence type="ECO:0000313" key="3">
    <source>
        <dbReference type="Proteomes" id="UP001375382"/>
    </source>
</evidence>
<comment type="caution">
    <text evidence="2">The sequence shown here is derived from an EMBL/GenBank/DDBJ whole genome shotgun (WGS) entry which is preliminary data.</text>
</comment>
<dbReference type="EMBL" id="JALAAR010000021">
    <property type="protein sequence ID" value="MEH8019215.1"/>
    <property type="molecule type" value="Genomic_DNA"/>
</dbReference>
<feature type="chain" id="PRO_5047142111" evidence="1">
    <location>
        <begin position="19"/>
        <end position="169"/>
    </location>
</feature>
<dbReference type="Proteomes" id="UP001375382">
    <property type="component" value="Unassembled WGS sequence"/>
</dbReference>
<feature type="signal peptide" evidence="1">
    <location>
        <begin position="1"/>
        <end position="18"/>
    </location>
</feature>
<organism evidence="2 3">
    <name type="scientific">Rheinheimera muenzenbergensis</name>
    <dbReference type="NCBI Taxonomy" id="1193628"/>
    <lineage>
        <taxon>Bacteria</taxon>
        <taxon>Pseudomonadati</taxon>
        <taxon>Pseudomonadota</taxon>
        <taxon>Gammaproteobacteria</taxon>
        <taxon>Chromatiales</taxon>
        <taxon>Chromatiaceae</taxon>
        <taxon>Rheinheimera</taxon>
    </lineage>
</organism>
<name>A0ABU8CB49_9GAMM</name>
<proteinExistence type="predicted"/>
<dbReference type="Pfam" id="PF12276">
    <property type="entry name" value="DUF3617"/>
    <property type="match status" value="1"/>
</dbReference>
<protein>
    <submittedName>
        <fullName evidence="2">DUF3617 domain-containing protein</fullName>
    </submittedName>
</protein>